<organism evidence="2 3">
    <name type="scientific">Guyanagaster necrorhizus</name>
    <dbReference type="NCBI Taxonomy" id="856835"/>
    <lineage>
        <taxon>Eukaryota</taxon>
        <taxon>Fungi</taxon>
        <taxon>Dikarya</taxon>
        <taxon>Basidiomycota</taxon>
        <taxon>Agaricomycotina</taxon>
        <taxon>Agaricomycetes</taxon>
        <taxon>Agaricomycetidae</taxon>
        <taxon>Agaricales</taxon>
        <taxon>Marasmiineae</taxon>
        <taxon>Physalacriaceae</taxon>
        <taxon>Guyanagaster</taxon>
    </lineage>
</organism>
<dbReference type="GeneID" id="66109567"/>
<comment type="caution">
    <text evidence="2">The sequence shown here is derived from an EMBL/GenBank/DDBJ whole genome shotgun (WGS) entry which is preliminary data.</text>
</comment>
<proteinExistence type="predicted"/>
<evidence type="ECO:0000313" key="3">
    <source>
        <dbReference type="Proteomes" id="UP000812287"/>
    </source>
</evidence>
<dbReference type="EMBL" id="MU250560">
    <property type="protein sequence ID" value="KAG7441440.1"/>
    <property type="molecule type" value="Genomic_DNA"/>
</dbReference>
<accession>A0A9P8AN19</accession>
<feature type="transmembrane region" description="Helical" evidence="1">
    <location>
        <begin position="6"/>
        <end position="27"/>
    </location>
</feature>
<gene>
    <name evidence="2" type="ORF">BT62DRAFT_937208</name>
</gene>
<reference evidence="2" key="1">
    <citation type="submission" date="2020-11" db="EMBL/GenBank/DDBJ databases">
        <title>Adaptations for nitrogen fixation in a non-lichenized fungal sporocarp promotes dispersal by wood-feeding termites.</title>
        <authorList>
            <consortium name="DOE Joint Genome Institute"/>
            <person name="Koch R.A."/>
            <person name="Yoon G."/>
            <person name="Arayal U."/>
            <person name="Lail K."/>
            <person name="Amirebrahimi M."/>
            <person name="Labutti K."/>
            <person name="Lipzen A."/>
            <person name="Riley R."/>
            <person name="Barry K."/>
            <person name="Henrissat B."/>
            <person name="Grigoriev I.V."/>
            <person name="Herr J.R."/>
            <person name="Aime M.C."/>
        </authorList>
    </citation>
    <scope>NUCLEOTIDE SEQUENCE</scope>
    <source>
        <strain evidence="2">MCA 3950</strain>
    </source>
</reference>
<keyword evidence="3" id="KW-1185">Reference proteome</keyword>
<evidence type="ECO:0000256" key="1">
    <source>
        <dbReference type="SAM" id="Phobius"/>
    </source>
</evidence>
<keyword evidence="1" id="KW-0812">Transmembrane</keyword>
<keyword evidence="1" id="KW-0472">Membrane</keyword>
<protein>
    <submittedName>
        <fullName evidence="2">Uncharacterized protein</fullName>
    </submittedName>
</protein>
<sequence>MHLDTLCIGIAGSFQCLQSSVSVVLWFKDGRARLRILVLTGNKWRISICAREEKAL</sequence>
<dbReference type="Proteomes" id="UP000812287">
    <property type="component" value="Unassembled WGS sequence"/>
</dbReference>
<name>A0A9P8AN19_9AGAR</name>
<dbReference type="RefSeq" id="XP_043034940.1">
    <property type="nucleotide sequence ID" value="XM_043187270.1"/>
</dbReference>
<keyword evidence="1" id="KW-1133">Transmembrane helix</keyword>
<dbReference type="AlphaFoldDB" id="A0A9P8AN19"/>
<evidence type="ECO:0000313" key="2">
    <source>
        <dbReference type="EMBL" id="KAG7441440.1"/>
    </source>
</evidence>